<dbReference type="PROSITE" id="PS50206">
    <property type="entry name" value="RHODANESE_3"/>
    <property type="match status" value="1"/>
</dbReference>
<evidence type="ECO:0000259" key="4">
    <source>
        <dbReference type="PROSITE" id="PS50206"/>
    </source>
</evidence>
<dbReference type="EMBL" id="UINC01059409">
    <property type="protein sequence ID" value="SVB82788.1"/>
    <property type="molecule type" value="Genomic_DNA"/>
</dbReference>
<dbReference type="InterPro" id="IPR001763">
    <property type="entry name" value="Rhodanese-like_dom"/>
</dbReference>
<keyword evidence="2" id="KW-0560">Oxidoreductase</keyword>
<dbReference type="Gene3D" id="3.30.70.100">
    <property type="match status" value="1"/>
</dbReference>
<gene>
    <name evidence="5" type="ORF">METZ01_LOCUS235642</name>
</gene>
<feature type="domain" description="Rhodanese" evidence="4">
    <location>
        <begin position="147"/>
        <end position="241"/>
    </location>
</feature>
<dbReference type="PANTHER" id="PTHR43846:SF1">
    <property type="entry name" value="TRNA URIDINE(34) HYDROXYLASE"/>
    <property type="match status" value="1"/>
</dbReference>
<evidence type="ECO:0000256" key="3">
    <source>
        <dbReference type="ARBA" id="ARBA00045625"/>
    </source>
</evidence>
<dbReference type="SUPFAM" id="SSF52821">
    <property type="entry name" value="Rhodanese/Cell cycle control phosphatase"/>
    <property type="match status" value="1"/>
</dbReference>
<evidence type="ECO:0000313" key="5">
    <source>
        <dbReference type="EMBL" id="SVB82788.1"/>
    </source>
</evidence>
<dbReference type="HAMAP" id="MF_00469">
    <property type="entry name" value="TrhO"/>
    <property type="match status" value="1"/>
</dbReference>
<dbReference type="Pfam" id="PF17773">
    <property type="entry name" value="UPF0176_N"/>
    <property type="match status" value="1"/>
</dbReference>
<dbReference type="Pfam" id="PF12368">
    <property type="entry name" value="Rhodanese_C"/>
    <property type="match status" value="1"/>
</dbReference>
<dbReference type="InterPro" id="IPR020936">
    <property type="entry name" value="TrhO"/>
</dbReference>
<comment type="function">
    <text evidence="3">Catalyzes oxygen-dependent 5-hydroxyuridine (ho5U) modification at position 34 in tRNAs, the first step in 5-carboxymethoxyuridine (cmo5U) biosynthesis. May be part of an alternate pathway, which is able to bypass cmo5U biogenesis in a subset of tRNAs under aerobic conditions.</text>
</comment>
<dbReference type="PANTHER" id="PTHR43846">
    <property type="entry name" value="UPF0176 PROTEIN YCEA"/>
    <property type="match status" value="1"/>
</dbReference>
<evidence type="ECO:0000256" key="2">
    <source>
        <dbReference type="ARBA" id="ARBA00023002"/>
    </source>
</evidence>
<dbReference type="Gene3D" id="3.40.250.10">
    <property type="entry name" value="Rhodanese-like domain"/>
    <property type="match status" value="1"/>
</dbReference>
<organism evidence="5">
    <name type="scientific">marine metagenome</name>
    <dbReference type="NCBI Taxonomy" id="408172"/>
    <lineage>
        <taxon>unclassified sequences</taxon>
        <taxon>metagenomes</taxon>
        <taxon>ecological metagenomes</taxon>
    </lineage>
</organism>
<dbReference type="AlphaFoldDB" id="A0A382H659"/>
<sequence>MAKNNLFNRKNKTQLIQEQLNESFIRKTCSFYRYVKIENPQEMRNILYKEWLKINILGRVYIAKEGINAQISVPEQNWEGFVNKLDNHPEFSKMFVKSAVKESDQSFIKLIVRVKDKIVADGLNDETFDSSKVGNLLSAEEFNLAMEATDSVVVDMRNYYESEVGHFENAICPDVDTFKDSLPIVKEQLAGKEDDKILLYCTGGIRCEKASAYLKHHNFKDVNQLNGGIIEYAHQIKEKNLDSKFIGKNFVFDYRMSEEITADVISNCHQCNEPSSRHTNCANQACHILFIQCEKCAKNIENCCSDECAEIAKLPIESQRKLRKTPSKAAPLKQFQTGIKPKLKELIQNRAKASQ</sequence>
<dbReference type="InterPro" id="IPR036873">
    <property type="entry name" value="Rhodanese-like_dom_sf"/>
</dbReference>
<dbReference type="InterPro" id="IPR022111">
    <property type="entry name" value="Rhodanese_C"/>
</dbReference>
<dbReference type="NCBIfam" id="NF001133">
    <property type="entry name" value="PRK00142.1-1"/>
    <property type="match status" value="1"/>
</dbReference>
<dbReference type="InterPro" id="IPR040503">
    <property type="entry name" value="TRHO_N"/>
</dbReference>
<dbReference type="GO" id="GO:0008033">
    <property type="term" value="P:tRNA processing"/>
    <property type="evidence" value="ECO:0007669"/>
    <property type="project" value="UniProtKB-KW"/>
</dbReference>
<evidence type="ECO:0000256" key="1">
    <source>
        <dbReference type="ARBA" id="ARBA00022694"/>
    </source>
</evidence>
<dbReference type="Pfam" id="PF00581">
    <property type="entry name" value="Rhodanese"/>
    <property type="match status" value="1"/>
</dbReference>
<dbReference type="CDD" id="cd01518">
    <property type="entry name" value="RHOD_YceA"/>
    <property type="match status" value="1"/>
</dbReference>
<reference evidence="5" key="1">
    <citation type="submission" date="2018-05" db="EMBL/GenBank/DDBJ databases">
        <authorList>
            <person name="Lanie J.A."/>
            <person name="Ng W.-L."/>
            <person name="Kazmierczak K.M."/>
            <person name="Andrzejewski T.M."/>
            <person name="Davidsen T.M."/>
            <person name="Wayne K.J."/>
            <person name="Tettelin H."/>
            <person name="Glass J.I."/>
            <person name="Rusch D."/>
            <person name="Podicherti R."/>
            <person name="Tsui H.-C.T."/>
            <person name="Winkler M.E."/>
        </authorList>
    </citation>
    <scope>NUCLEOTIDE SEQUENCE</scope>
</reference>
<dbReference type="GO" id="GO:0016491">
    <property type="term" value="F:oxidoreductase activity"/>
    <property type="evidence" value="ECO:0007669"/>
    <property type="project" value="UniProtKB-KW"/>
</dbReference>
<accession>A0A382H659</accession>
<keyword evidence="1" id="KW-0819">tRNA processing</keyword>
<protein>
    <recommendedName>
        <fullName evidence="4">Rhodanese domain-containing protein</fullName>
    </recommendedName>
</protein>
<dbReference type="SMART" id="SM00450">
    <property type="entry name" value="RHOD"/>
    <property type="match status" value="1"/>
</dbReference>
<name>A0A382H659_9ZZZZ</name>
<proteinExistence type="inferred from homology"/>